<comment type="caution">
    <text evidence="2">The sequence shown here is derived from an EMBL/GenBank/DDBJ whole genome shotgun (WGS) entry which is preliminary data.</text>
</comment>
<dbReference type="AlphaFoldDB" id="A0A448X2I9"/>
<dbReference type="EMBL" id="CAAALY010079215">
    <property type="protein sequence ID" value="VEL26283.1"/>
    <property type="molecule type" value="Genomic_DNA"/>
</dbReference>
<protein>
    <submittedName>
        <fullName evidence="2">Uncharacterized protein</fullName>
    </submittedName>
</protein>
<reference evidence="2" key="1">
    <citation type="submission" date="2018-11" db="EMBL/GenBank/DDBJ databases">
        <authorList>
            <consortium name="Pathogen Informatics"/>
        </authorList>
    </citation>
    <scope>NUCLEOTIDE SEQUENCE</scope>
</reference>
<sequence length="70" mass="7365">MASSCGCKSGELDRRQNSHPQTDDVGTAGESSVECEATGLDCDLPQKNEAKQLPHMKPSPEPGPIDAALQ</sequence>
<evidence type="ECO:0000313" key="3">
    <source>
        <dbReference type="Proteomes" id="UP000784294"/>
    </source>
</evidence>
<gene>
    <name evidence="2" type="ORF">PXEA_LOCUS19723</name>
</gene>
<proteinExistence type="predicted"/>
<accession>A0A448X2I9</accession>
<dbReference type="Proteomes" id="UP000784294">
    <property type="component" value="Unassembled WGS sequence"/>
</dbReference>
<evidence type="ECO:0000313" key="2">
    <source>
        <dbReference type="EMBL" id="VEL26283.1"/>
    </source>
</evidence>
<feature type="region of interest" description="Disordered" evidence="1">
    <location>
        <begin position="1"/>
        <end position="70"/>
    </location>
</feature>
<name>A0A448X2I9_9PLAT</name>
<evidence type="ECO:0000256" key="1">
    <source>
        <dbReference type="SAM" id="MobiDB-lite"/>
    </source>
</evidence>
<organism evidence="2 3">
    <name type="scientific">Protopolystoma xenopodis</name>
    <dbReference type="NCBI Taxonomy" id="117903"/>
    <lineage>
        <taxon>Eukaryota</taxon>
        <taxon>Metazoa</taxon>
        <taxon>Spiralia</taxon>
        <taxon>Lophotrochozoa</taxon>
        <taxon>Platyhelminthes</taxon>
        <taxon>Monogenea</taxon>
        <taxon>Polyopisthocotylea</taxon>
        <taxon>Polystomatidea</taxon>
        <taxon>Polystomatidae</taxon>
        <taxon>Protopolystoma</taxon>
    </lineage>
</organism>
<keyword evidence="3" id="KW-1185">Reference proteome</keyword>